<gene>
    <name evidence="2" type="ordered locus">HDEF_2025</name>
</gene>
<feature type="region of interest" description="Disordered" evidence="1">
    <location>
        <begin position="45"/>
        <end position="64"/>
    </location>
</feature>
<evidence type="ECO:0008006" key="4">
    <source>
        <dbReference type="Google" id="ProtNLM"/>
    </source>
</evidence>
<dbReference type="Proteomes" id="UP000002334">
    <property type="component" value="Chromosome"/>
</dbReference>
<dbReference type="KEGG" id="hde:HDEF_2025"/>
<protein>
    <recommendedName>
        <fullName evidence="4">Ankyrin repeat protein</fullName>
    </recommendedName>
</protein>
<organism evidence="2 3">
    <name type="scientific">Hamiltonella defensa subsp. Acyrthosiphon pisum (strain 5AT)</name>
    <dbReference type="NCBI Taxonomy" id="572265"/>
    <lineage>
        <taxon>Bacteria</taxon>
        <taxon>Pseudomonadati</taxon>
        <taxon>Pseudomonadota</taxon>
        <taxon>Gammaproteobacteria</taxon>
        <taxon>Enterobacterales</taxon>
        <taxon>Enterobacteriaceae</taxon>
        <taxon>aphid secondary symbionts</taxon>
        <taxon>Candidatus Williamhamiltonella</taxon>
    </lineage>
</organism>
<dbReference type="GeneID" id="66262093"/>
<reference evidence="2 3" key="1">
    <citation type="journal article" date="2009" name="Proc. Natl. Acad. Sci. U.S.A.">
        <title>Hamiltonella defensa, genome evolution of protective bacterial endosymbiont from pathogenic ancestors.</title>
        <authorList>
            <person name="Degnan P.H."/>
            <person name="Yu Y."/>
            <person name="Sisneros N."/>
            <person name="Wing R.A."/>
            <person name="Moran N.A."/>
        </authorList>
    </citation>
    <scope>NUCLEOTIDE SEQUENCE [LARGE SCALE GENOMIC DNA]</scope>
    <source>
        <strain evidence="3">5AT</strain>
    </source>
</reference>
<dbReference type="HOGENOM" id="CLU_699748_0_0_6"/>
<evidence type="ECO:0000313" key="2">
    <source>
        <dbReference type="EMBL" id="ACQ68603.1"/>
    </source>
</evidence>
<accession>C4K7R0</accession>
<proteinExistence type="predicted"/>
<dbReference type="AlphaFoldDB" id="C4K7R0"/>
<dbReference type="RefSeq" id="WP_015874356.1">
    <property type="nucleotide sequence ID" value="NC_012751.1"/>
</dbReference>
<keyword evidence="3" id="KW-1185">Reference proteome</keyword>
<name>C4K7R0_HAMD5</name>
<evidence type="ECO:0000256" key="1">
    <source>
        <dbReference type="SAM" id="MobiDB-lite"/>
    </source>
</evidence>
<evidence type="ECO:0000313" key="3">
    <source>
        <dbReference type="Proteomes" id="UP000002334"/>
    </source>
</evidence>
<sequence length="394" mass="45876">MKFNDISNYYSKVNTYKSDVSDFVSKNVLRVRNLVDNKILQKKTSSNEKIDPNTETENKKKEKDTPVLYRRLPREKLHRPKKCNKNSSQTRVLQIKKEVPQKQEVSLILKFDLLLSASLQKQPWFIPMSQMLFELVFKNTEKSEVPSTSETQSNLKQITISGNQKAIKSPEAEKTEIEPLTEAVIEPSTELTTKTKTKTTPEKNKFYGWQGIKNRVVSLFQRLFSLTKIENKNKGTFDFDQILKSQNLQNIKLFLKEYKKENSSKTINMDNNQINSLWNMAKNENDKQMLKSLFPLVLHAVLEQRKNEANTNSTNLDDWLLEGCEQQFDLNPKNRSGESAVYVAVKNGDEKAVKIFFLYKEVDDHFKKNTNDFEKLIKAAEKNKIKNFLNDRKT</sequence>
<dbReference type="EMBL" id="CP001277">
    <property type="protein sequence ID" value="ACQ68603.1"/>
    <property type="molecule type" value="Genomic_DNA"/>
</dbReference>